<feature type="compositionally biased region" description="Polar residues" evidence="1">
    <location>
        <begin position="174"/>
        <end position="200"/>
    </location>
</feature>
<feature type="compositionally biased region" description="Polar residues" evidence="1">
    <location>
        <begin position="230"/>
        <end position="251"/>
    </location>
</feature>
<feature type="region of interest" description="Disordered" evidence="1">
    <location>
        <begin position="128"/>
        <end position="300"/>
    </location>
</feature>
<dbReference type="AlphaFoldDB" id="A0A388L1G8"/>
<proteinExistence type="predicted"/>
<sequence>MDSSRWRTDLPMGNNGGFQTQDVPVHGSVSCSSPSTSVVQSFTGQLLDGGRGLPIHIPRAPVPASAHQHAAGTRGRFPGWPSMQSMPAGAMYMGHGPLPGPIGAGYGTPAPHSFEAGCGFGIPTQDLSSQHNVDRGSAMRSDRSWSPQYEQTSQQMNGAMGSPSRPSAKRMPCHQSTSMRDAHCQETNQGWPAGNRSSGTADFDDDADEGEACESDDDGDDEGDGVNIPVLTSENARGDVDSTQYSNQGQTLVVRERGRPHDKRKGKDNAATNKKTKRPLDVGEEDHPGEVDGGERRPHG</sequence>
<evidence type="ECO:0000313" key="3">
    <source>
        <dbReference type="Proteomes" id="UP000265515"/>
    </source>
</evidence>
<feature type="compositionally biased region" description="Basic and acidic residues" evidence="1">
    <location>
        <begin position="278"/>
        <end position="300"/>
    </location>
</feature>
<accession>A0A388L1G8</accession>
<name>A0A388L1G8_CHABU</name>
<dbReference type="Proteomes" id="UP000265515">
    <property type="component" value="Unassembled WGS sequence"/>
</dbReference>
<comment type="caution">
    <text evidence="2">The sequence shown here is derived from an EMBL/GenBank/DDBJ whole genome shotgun (WGS) entry which is preliminary data.</text>
</comment>
<evidence type="ECO:0000256" key="1">
    <source>
        <dbReference type="SAM" id="MobiDB-lite"/>
    </source>
</evidence>
<organism evidence="2 3">
    <name type="scientific">Chara braunii</name>
    <name type="common">Braun's stonewort</name>
    <dbReference type="NCBI Taxonomy" id="69332"/>
    <lineage>
        <taxon>Eukaryota</taxon>
        <taxon>Viridiplantae</taxon>
        <taxon>Streptophyta</taxon>
        <taxon>Charophyceae</taxon>
        <taxon>Charales</taxon>
        <taxon>Characeae</taxon>
        <taxon>Chara</taxon>
    </lineage>
</organism>
<keyword evidence="3" id="KW-1185">Reference proteome</keyword>
<protein>
    <submittedName>
        <fullName evidence="2">Uncharacterized protein</fullName>
    </submittedName>
</protein>
<dbReference type="EMBL" id="BFEA01000236">
    <property type="protein sequence ID" value="GBG76053.1"/>
    <property type="molecule type" value="Genomic_DNA"/>
</dbReference>
<dbReference type="Gramene" id="GBG76053">
    <property type="protein sequence ID" value="GBG76053"/>
    <property type="gene ID" value="CBR_g21293"/>
</dbReference>
<feature type="compositionally biased region" description="Acidic residues" evidence="1">
    <location>
        <begin position="202"/>
        <end position="224"/>
    </location>
</feature>
<reference evidence="2 3" key="1">
    <citation type="journal article" date="2018" name="Cell">
        <title>The Chara Genome: Secondary Complexity and Implications for Plant Terrestrialization.</title>
        <authorList>
            <person name="Nishiyama T."/>
            <person name="Sakayama H."/>
            <person name="Vries J.D."/>
            <person name="Buschmann H."/>
            <person name="Saint-Marcoux D."/>
            <person name="Ullrich K.K."/>
            <person name="Haas F.B."/>
            <person name="Vanderstraeten L."/>
            <person name="Becker D."/>
            <person name="Lang D."/>
            <person name="Vosolsobe S."/>
            <person name="Rombauts S."/>
            <person name="Wilhelmsson P.K.I."/>
            <person name="Janitza P."/>
            <person name="Kern R."/>
            <person name="Heyl A."/>
            <person name="Rumpler F."/>
            <person name="Villalobos L.I.A.C."/>
            <person name="Clay J.M."/>
            <person name="Skokan R."/>
            <person name="Toyoda A."/>
            <person name="Suzuki Y."/>
            <person name="Kagoshima H."/>
            <person name="Schijlen E."/>
            <person name="Tajeshwar N."/>
            <person name="Catarino B."/>
            <person name="Hetherington A.J."/>
            <person name="Saltykova A."/>
            <person name="Bonnot C."/>
            <person name="Breuninger H."/>
            <person name="Symeonidi A."/>
            <person name="Radhakrishnan G.V."/>
            <person name="Van Nieuwerburgh F."/>
            <person name="Deforce D."/>
            <person name="Chang C."/>
            <person name="Karol K.G."/>
            <person name="Hedrich R."/>
            <person name="Ulvskov P."/>
            <person name="Glockner G."/>
            <person name="Delwiche C.F."/>
            <person name="Petrasek J."/>
            <person name="Van de Peer Y."/>
            <person name="Friml J."/>
            <person name="Beilby M."/>
            <person name="Dolan L."/>
            <person name="Kohara Y."/>
            <person name="Sugano S."/>
            <person name="Fujiyama A."/>
            <person name="Delaux P.-M."/>
            <person name="Quint M."/>
            <person name="TheiBen G."/>
            <person name="Hagemann M."/>
            <person name="Harholt J."/>
            <person name="Dunand C."/>
            <person name="Zachgo S."/>
            <person name="Langdale J."/>
            <person name="Maumus F."/>
            <person name="Straeten D.V.D."/>
            <person name="Gould S.B."/>
            <person name="Rensing S.A."/>
        </authorList>
    </citation>
    <scope>NUCLEOTIDE SEQUENCE [LARGE SCALE GENOMIC DNA]</scope>
    <source>
        <strain evidence="2 3">S276</strain>
    </source>
</reference>
<feature type="compositionally biased region" description="Polar residues" evidence="1">
    <location>
        <begin position="144"/>
        <end position="157"/>
    </location>
</feature>
<evidence type="ECO:0000313" key="2">
    <source>
        <dbReference type="EMBL" id="GBG76053.1"/>
    </source>
</evidence>
<gene>
    <name evidence="2" type="ORF">CBR_g21293</name>
</gene>
<feature type="region of interest" description="Disordered" evidence="1">
    <location>
        <begin position="1"/>
        <end position="21"/>
    </location>
</feature>